<dbReference type="InterPro" id="IPR013783">
    <property type="entry name" value="Ig-like_fold"/>
</dbReference>
<dbReference type="Pfam" id="PF07677">
    <property type="entry name" value="A2M_recep"/>
    <property type="match status" value="1"/>
</dbReference>
<dbReference type="Gene3D" id="2.60.120.1540">
    <property type="match status" value="1"/>
</dbReference>
<evidence type="ECO:0000256" key="9">
    <source>
        <dbReference type="SAM" id="MobiDB-lite"/>
    </source>
</evidence>
<evidence type="ECO:0000256" key="8">
    <source>
        <dbReference type="ARBA" id="ARBA00023180"/>
    </source>
</evidence>
<dbReference type="Gene3D" id="2.60.40.690">
    <property type="entry name" value="Alpha-macroglobulin, receptor-binding domain"/>
    <property type="match status" value="1"/>
</dbReference>
<dbReference type="PROSITE" id="PS00477">
    <property type="entry name" value="ALPHA_2_MACROGLOBULIN"/>
    <property type="match status" value="1"/>
</dbReference>
<accession>G9BIX3</accession>
<keyword evidence="3" id="KW-0964">Secreted</keyword>
<keyword evidence="6" id="KW-0722">Serine protease inhibitor</keyword>
<dbReference type="SMART" id="SM01359">
    <property type="entry name" value="A2M_N_2"/>
    <property type="match status" value="1"/>
</dbReference>
<dbReference type="Pfam" id="PF17789">
    <property type="entry name" value="MG4"/>
    <property type="match status" value="1"/>
</dbReference>
<comment type="subcellular location">
    <subcellularLocation>
        <location evidence="1">Secreted</location>
    </subcellularLocation>
</comment>
<evidence type="ECO:0000256" key="1">
    <source>
        <dbReference type="ARBA" id="ARBA00004613"/>
    </source>
</evidence>
<dbReference type="InterPro" id="IPR019742">
    <property type="entry name" value="MacrogloblnA2_CS"/>
</dbReference>
<proteinExistence type="evidence at transcript level"/>
<dbReference type="Gene3D" id="1.50.10.20">
    <property type="match status" value="1"/>
</dbReference>
<evidence type="ECO:0000256" key="6">
    <source>
        <dbReference type="ARBA" id="ARBA00022900"/>
    </source>
</evidence>
<dbReference type="Pfam" id="PF01835">
    <property type="entry name" value="MG2"/>
    <property type="match status" value="1"/>
</dbReference>
<comment type="similarity">
    <text evidence="2">Belongs to the protease inhibitor I39 (alpha-2-macroglobulin) family.</text>
</comment>
<dbReference type="EMBL" id="HQ596363">
    <property type="protein sequence ID" value="AEC50080.1"/>
    <property type="molecule type" value="mRNA"/>
</dbReference>
<evidence type="ECO:0000259" key="11">
    <source>
        <dbReference type="SMART" id="SM01359"/>
    </source>
</evidence>
<dbReference type="InterPro" id="IPR009048">
    <property type="entry name" value="A-macroglobulin_rcpt-bd"/>
</dbReference>
<dbReference type="GO" id="GO:0004867">
    <property type="term" value="F:serine-type endopeptidase inhibitor activity"/>
    <property type="evidence" value="ECO:0007669"/>
    <property type="project" value="UniProtKB-KW"/>
</dbReference>
<feature type="domain" description="Alpha-macroglobulin receptor-binding" evidence="13">
    <location>
        <begin position="1383"/>
        <end position="1471"/>
    </location>
</feature>
<dbReference type="Pfam" id="PF07703">
    <property type="entry name" value="A2M_BRD"/>
    <property type="match status" value="1"/>
</dbReference>
<feature type="domain" description="Alpha-2-macroglobulin" evidence="12">
    <location>
        <begin position="764"/>
        <end position="854"/>
    </location>
</feature>
<dbReference type="SMART" id="SM01361">
    <property type="entry name" value="A2M_recep"/>
    <property type="match status" value="1"/>
</dbReference>
<dbReference type="GO" id="GO:0005615">
    <property type="term" value="C:extracellular space"/>
    <property type="evidence" value="ECO:0007669"/>
    <property type="project" value="InterPro"/>
</dbReference>
<dbReference type="InterPro" id="IPR047565">
    <property type="entry name" value="Alpha-macroglob_thiol-ester_cl"/>
</dbReference>
<dbReference type="SMART" id="SM01419">
    <property type="entry name" value="Thiol-ester_cl"/>
    <property type="match status" value="1"/>
</dbReference>
<dbReference type="InterPro" id="IPR050473">
    <property type="entry name" value="A2M/Complement_sys"/>
</dbReference>
<protein>
    <submittedName>
        <fullName evidence="14">Alpha-2-macroglobulin</fullName>
    </submittedName>
</protein>
<dbReference type="FunFam" id="1.50.10.20:FF:000001">
    <property type="entry name" value="CD109 isoform 1"/>
    <property type="match status" value="1"/>
</dbReference>
<keyword evidence="7" id="KW-1015">Disulfide bond</keyword>
<feature type="signal peptide" evidence="10">
    <location>
        <begin position="1"/>
        <end position="22"/>
    </location>
</feature>
<evidence type="ECO:0000256" key="10">
    <source>
        <dbReference type="SAM" id="SignalP"/>
    </source>
</evidence>
<dbReference type="InterPro" id="IPR008930">
    <property type="entry name" value="Terpenoid_cyclase/PrenylTrfase"/>
</dbReference>
<dbReference type="Gene3D" id="2.60.40.1930">
    <property type="match status" value="2"/>
</dbReference>
<sequence>MVSPDYLLPCALLALTAALTHGGYVITTPKQWVAGTPAQLCVFVDKPSAPAGKLTLAVTAYDYDQLPDERNTTIVPNTAIDIPEGKAESCYDVPVPSTSLYSGSLHVFGTVGGAKINRTVGLSLKRYSGITFIQTDKYLYEPGQNVKFRLLSLAGAYLNVSTEPYPEVWVETPARTRIAQWKNVDNTAGILHLDFDLADEPEKGLYTIYVETPLGQRESVNFKVEDFVLPRLEATLKSPSYILGTDETFPFTVCANYTFGQPVKGNLSLTLDNTQSKKCKAEVTNNVTISGCREVELTAAEMKIIDCNVYSLKASAIVTEEGTGVEITSAASVSITRNAVSFKTIYEDAYMKPNLPYSLKVRAEKPDGSPAAGVPVEVCAAGRCTNMTTAPDGLFTTVLPSYNTNRVFMKALNCRANMYQSEFSKELEHSFSPSNSSLLIHAPEGKLKCVPGEAQDHLLPVLFSASDHTSAIFTLQVISRGKIQYQSSKEYELTSGELPISVEHLVEPLPSPPPNTIRGVVNIKVNIPPTASPKVKVLVWYTRKDGEVVADTRELEVDKCLGTRVNLTWSASRVQPGEHASLSLSSEPDSVCSLGVVDRSSELLAVNSDPISLDAVFNFAGDFDVGRWQNSQINDYTYCENKKRAKVATANLENSGIELGIINGRGYSYYSDYVDALHMFDNSGVYIFTDLTVETRPCEESVRHHYFETVAFGAGLGGSLADGGPTGVAVRPQSGPPPPATPDTVSKEGSEQSPDVPRTNFPETWLWDIVVLPSSGVSSQNLTPPDTITQWVGKAVCAHPQKGVGLSQRESITTFTPFFVDLTLPPTVKRGEILPVKMSVFNYLGQPIPVTVMVKESDEYEILESSEEGVRGKRSSCLPAQDKVVHTVRIKPQEIGEVNITVAAFIDHEYSEPCGSGDASINRRDSLIKPITVEAEGFLREKTWTKYICSKDFETGEDSLESWELVTPTAIVEGSERAWVTAVGDLLALSLENLGSLIRMPYGCGEQNMVNFVPNIFIMQYLKASNQTTPQTTRKLLTYMKTGYQRELLYRRHDGSFSAFGNADDSGSTWLTAFVLKSFSKAQEFILIDKNDLNQTSTWLQGNQREDGCFNNVGKVFHKAMKGGIDGSDSPVPLTAYVMIALLEANDKSCSPSVCLAAKCLQADSSQDPYIVALKAYAFALAKLPEAAAVLQKLLEQAVVTKNSTYWVLPKGPGKTNAVAVETAGYAIMAMMTLDPKLYEQQARKVVKWITAERNGQGGFYSTQDTVVALQALALYETHLYQGPLSVVATVTATGLTHPFTVTDDNKLLQQLVKVPTLPTNVSITMDGQGCAVLQAVLRYNIPEAEASDAFDMTVNTNTVPDDKCLTKRITVCASYRLPDGKSNMAVIEVNLVSGYIPEKDDLKKLVKDEVNIKRYDVDGSKVDFYIEELTANDTCANFRVIRDIEVENVKPGTVRLYDYYQPEFQIFKSYTLPSPTECR</sequence>
<dbReference type="Pfam" id="PF07678">
    <property type="entry name" value="TED_complement"/>
    <property type="match status" value="1"/>
</dbReference>
<evidence type="ECO:0000259" key="13">
    <source>
        <dbReference type="SMART" id="SM01361"/>
    </source>
</evidence>
<dbReference type="Pfam" id="PF00207">
    <property type="entry name" value="A2M"/>
    <property type="match status" value="1"/>
</dbReference>
<dbReference type="InterPro" id="IPR001599">
    <property type="entry name" value="Macroglobln_a2"/>
</dbReference>
<feature type="region of interest" description="Disordered" evidence="9">
    <location>
        <begin position="723"/>
        <end position="759"/>
    </location>
</feature>
<dbReference type="InterPro" id="IPR041813">
    <property type="entry name" value="A2M_TED"/>
</dbReference>
<dbReference type="SUPFAM" id="SSF81296">
    <property type="entry name" value="E set domains"/>
    <property type="match status" value="1"/>
</dbReference>
<dbReference type="InterPro" id="IPR040839">
    <property type="entry name" value="MG4"/>
</dbReference>
<dbReference type="InterPro" id="IPR036595">
    <property type="entry name" value="A-macroglobulin_rcpt-bd_sf"/>
</dbReference>
<evidence type="ECO:0000256" key="7">
    <source>
        <dbReference type="ARBA" id="ARBA00023157"/>
    </source>
</evidence>
<evidence type="ECO:0000259" key="12">
    <source>
        <dbReference type="SMART" id="SM01360"/>
    </source>
</evidence>
<dbReference type="PANTHER" id="PTHR11412">
    <property type="entry name" value="MACROGLOBULIN / COMPLEMENT"/>
    <property type="match status" value="1"/>
</dbReference>
<dbReference type="Gene3D" id="2.60.40.1940">
    <property type="match status" value="1"/>
</dbReference>
<dbReference type="Pfam" id="PF17791">
    <property type="entry name" value="MG3"/>
    <property type="match status" value="1"/>
</dbReference>
<keyword evidence="4" id="KW-0646">Protease inhibitor</keyword>
<dbReference type="Gene3D" id="2.20.130.20">
    <property type="match status" value="1"/>
</dbReference>
<dbReference type="InterPro" id="IPR011626">
    <property type="entry name" value="Alpha-macroglobulin_TED"/>
</dbReference>
<feature type="domain" description="Alpha-2-macroglobulin bait region" evidence="11">
    <location>
        <begin position="438"/>
        <end position="604"/>
    </location>
</feature>
<evidence type="ECO:0000256" key="5">
    <source>
        <dbReference type="ARBA" id="ARBA00022729"/>
    </source>
</evidence>
<dbReference type="InterPro" id="IPR011625">
    <property type="entry name" value="A2M_N_BRD"/>
</dbReference>
<evidence type="ECO:0000256" key="2">
    <source>
        <dbReference type="ARBA" id="ARBA00010952"/>
    </source>
</evidence>
<evidence type="ECO:0000256" key="3">
    <source>
        <dbReference type="ARBA" id="ARBA00022525"/>
    </source>
</evidence>
<organism evidence="14">
    <name type="scientific">Pacifastacus leniusculus</name>
    <name type="common">Signal crayfish</name>
    <dbReference type="NCBI Taxonomy" id="6720"/>
    <lineage>
        <taxon>Eukaryota</taxon>
        <taxon>Metazoa</taxon>
        <taxon>Ecdysozoa</taxon>
        <taxon>Arthropoda</taxon>
        <taxon>Crustacea</taxon>
        <taxon>Multicrustacea</taxon>
        <taxon>Malacostraca</taxon>
        <taxon>Eumalacostraca</taxon>
        <taxon>Eucarida</taxon>
        <taxon>Decapoda</taxon>
        <taxon>Pleocyemata</taxon>
        <taxon>Astacidea</taxon>
        <taxon>Astacoidea</taxon>
        <taxon>Astacidae</taxon>
        <taxon>Pacifastacus</taxon>
    </lineage>
</organism>
<evidence type="ECO:0000313" key="14">
    <source>
        <dbReference type="EMBL" id="AEC50080.1"/>
    </source>
</evidence>
<dbReference type="SUPFAM" id="SSF49410">
    <property type="entry name" value="Alpha-macroglobulin receptor domain"/>
    <property type="match status" value="1"/>
</dbReference>
<dbReference type="CDD" id="cd02897">
    <property type="entry name" value="A2M_2"/>
    <property type="match status" value="1"/>
</dbReference>
<reference evidence="14" key="1">
    <citation type="submission" date="2010-11" db="EMBL/GenBank/DDBJ databases">
        <title>Thioester containing proteins in Pacifastacus leniusculus.</title>
        <authorList>
            <person name="Wu C."/>
            <person name="Soderhall K."/>
            <person name="Soderhall I."/>
        </authorList>
    </citation>
    <scope>NUCLEOTIDE SEQUENCE</scope>
</reference>
<dbReference type="SMART" id="SM01360">
    <property type="entry name" value="A2M"/>
    <property type="match status" value="1"/>
</dbReference>
<keyword evidence="5 10" id="KW-0732">Signal</keyword>
<name>G9BIX3_PACLE</name>
<evidence type="ECO:0000256" key="4">
    <source>
        <dbReference type="ARBA" id="ARBA00022690"/>
    </source>
</evidence>
<dbReference type="InterPro" id="IPR014756">
    <property type="entry name" value="Ig_E-set"/>
</dbReference>
<feature type="chain" id="PRO_5003520095" evidence="10">
    <location>
        <begin position="23"/>
        <end position="1480"/>
    </location>
</feature>
<dbReference type="PANTHER" id="PTHR11412:SF171">
    <property type="entry name" value="PREGNANCY ZONE PROTEIN-LIKE PROTEIN"/>
    <property type="match status" value="1"/>
</dbReference>
<dbReference type="InterPro" id="IPR002890">
    <property type="entry name" value="MG2"/>
</dbReference>
<dbReference type="InterPro" id="IPR041555">
    <property type="entry name" value="MG3"/>
</dbReference>
<dbReference type="Gene3D" id="2.60.40.10">
    <property type="entry name" value="Immunoglobulins"/>
    <property type="match status" value="2"/>
</dbReference>
<dbReference type="SUPFAM" id="SSF48239">
    <property type="entry name" value="Terpenoid cyclases/Protein prenyltransferases"/>
    <property type="match status" value="1"/>
</dbReference>
<keyword evidence="8" id="KW-0325">Glycoprotein</keyword>